<evidence type="ECO:0000313" key="3">
    <source>
        <dbReference type="Proteomes" id="UP001648503"/>
    </source>
</evidence>
<organism evidence="2 3">
    <name type="scientific">Batrachochytrium salamandrivorans</name>
    <dbReference type="NCBI Taxonomy" id="1357716"/>
    <lineage>
        <taxon>Eukaryota</taxon>
        <taxon>Fungi</taxon>
        <taxon>Fungi incertae sedis</taxon>
        <taxon>Chytridiomycota</taxon>
        <taxon>Chytridiomycota incertae sedis</taxon>
        <taxon>Chytridiomycetes</taxon>
        <taxon>Rhizophydiales</taxon>
        <taxon>Rhizophydiales incertae sedis</taxon>
        <taxon>Batrachochytrium</taxon>
    </lineage>
</organism>
<keyword evidence="1" id="KW-0472">Membrane</keyword>
<evidence type="ECO:0000256" key="1">
    <source>
        <dbReference type="SAM" id="Phobius"/>
    </source>
</evidence>
<dbReference type="EMBL" id="JAFCIX010000515">
    <property type="protein sequence ID" value="KAH6588373.1"/>
    <property type="molecule type" value="Genomic_DNA"/>
</dbReference>
<reference evidence="2 3" key="1">
    <citation type="submission" date="2021-02" db="EMBL/GenBank/DDBJ databases">
        <title>Variation within the Batrachochytrium salamandrivorans European outbreak.</title>
        <authorList>
            <person name="Kelly M."/>
            <person name="Pasmans F."/>
            <person name="Shea T.P."/>
            <person name="Munoz J.F."/>
            <person name="Carranza S."/>
            <person name="Cuomo C.A."/>
            <person name="Martel A."/>
        </authorList>
    </citation>
    <scope>NUCLEOTIDE SEQUENCE [LARGE SCALE GENOMIC DNA]</scope>
    <source>
        <strain evidence="2 3">AMFP18/2</strain>
    </source>
</reference>
<feature type="transmembrane region" description="Helical" evidence="1">
    <location>
        <begin position="20"/>
        <end position="37"/>
    </location>
</feature>
<accession>A0ABQ8F0Q1</accession>
<sequence>MAEVPVESGLLLLDVVERLGLAGVVVVVIVVVVVCSVQSKICTRVSLIACSSCVSTRAKNYSGVGAIYHQVGHGLAVQVSMTEYTQAGTAQLVGLPPTVQPPKTRLWLPSQTPPLLLLLPTTTTTGQPSKDTRFADAVKRRPTHQQLVERQPEFRKAGAAAWLALKRETSVPAHSAPKWSSPRVSDSFMQAVSLR</sequence>
<proteinExistence type="predicted"/>
<comment type="caution">
    <text evidence="2">The sequence shown here is derived from an EMBL/GenBank/DDBJ whole genome shotgun (WGS) entry which is preliminary data.</text>
</comment>
<keyword evidence="3" id="KW-1185">Reference proteome</keyword>
<protein>
    <submittedName>
        <fullName evidence="2">Uncharacterized protein</fullName>
    </submittedName>
</protein>
<keyword evidence="1" id="KW-0812">Transmembrane</keyword>
<name>A0ABQ8F0Q1_9FUNG</name>
<evidence type="ECO:0000313" key="2">
    <source>
        <dbReference type="EMBL" id="KAH6588373.1"/>
    </source>
</evidence>
<keyword evidence="1" id="KW-1133">Transmembrane helix</keyword>
<dbReference type="Proteomes" id="UP001648503">
    <property type="component" value="Unassembled WGS sequence"/>
</dbReference>
<gene>
    <name evidence="2" type="ORF">BASA50_010768</name>
</gene>